<feature type="transmembrane region" description="Helical" evidence="9">
    <location>
        <begin position="267"/>
        <end position="288"/>
    </location>
</feature>
<feature type="region of interest" description="Disordered" evidence="8">
    <location>
        <begin position="113"/>
        <end position="162"/>
    </location>
</feature>
<evidence type="ECO:0000313" key="12">
    <source>
        <dbReference type="RefSeq" id="XP_001355766.4"/>
    </source>
</evidence>
<dbReference type="InterPro" id="IPR006153">
    <property type="entry name" value="Cation/H_exchanger_TM"/>
</dbReference>
<dbReference type="AlphaFoldDB" id="A0A6I8UHW8"/>
<feature type="region of interest" description="Disordered" evidence="8">
    <location>
        <begin position="1"/>
        <end position="25"/>
    </location>
</feature>
<feature type="compositionally biased region" description="Acidic residues" evidence="8">
    <location>
        <begin position="698"/>
        <end position="707"/>
    </location>
</feature>
<organism evidence="11 12">
    <name type="scientific">Drosophila pseudoobscura pseudoobscura</name>
    <name type="common">Fruit fly</name>
    <dbReference type="NCBI Taxonomy" id="46245"/>
    <lineage>
        <taxon>Eukaryota</taxon>
        <taxon>Metazoa</taxon>
        <taxon>Ecdysozoa</taxon>
        <taxon>Arthropoda</taxon>
        <taxon>Hexapoda</taxon>
        <taxon>Insecta</taxon>
        <taxon>Pterygota</taxon>
        <taxon>Neoptera</taxon>
        <taxon>Endopterygota</taxon>
        <taxon>Diptera</taxon>
        <taxon>Brachycera</taxon>
        <taxon>Muscomorpha</taxon>
        <taxon>Ephydroidea</taxon>
        <taxon>Drosophilidae</taxon>
        <taxon>Drosophila</taxon>
        <taxon>Sophophora</taxon>
    </lineage>
</organism>
<keyword evidence="4 9" id="KW-0812">Transmembrane</keyword>
<feature type="transmembrane region" description="Helical" evidence="9">
    <location>
        <begin position="352"/>
        <end position="373"/>
    </location>
</feature>
<reference evidence="12" key="1">
    <citation type="submission" date="2025-08" db="UniProtKB">
        <authorList>
            <consortium name="RefSeq"/>
        </authorList>
    </citation>
    <scope>IDENTIFICATION</scope>
    <source>
        <strain evidence="12">MV-25-SWS-2005</strain>
        <tissue evidence="12">Whole body</tissue>
    </source>
</reference>
<dbReference type="Gene3D" id="1.20.1530.20">
    <property type="match status" value="1"/>
</dbReference>
<dbReference type="FunFam" id="1.20.1530.20:FF:000012">
    <property type="entry name" value="sodium/hydrogen exchanger 9B2 isoform X1"/>
    <property type="match status" value="1"/>
</dbReference>
<dbReference type="KEGG" id="dpo:4816179"/>
<feature type="transmembrane region" description="Helical" evidence="9">
    <location>
        <begin position="242"/>
        <end position="261"/>
    </location>
</feature>
<feature type="transmembrane region" description="Helical" evidence="9">
    <location>
        <begin position="538"/>
        <end position="561"/>
    </location>
</feature>
<dbReference type="GO" id="GO:1902600">
    <property type="term" value="P:proton transmembrane transport"/>
    <property type="evidence" value="ECO:0007669"/>
    <property type="project" value="InterPro"/>
</dbReference>
<feature type="domain" description="Cation/H+ exchanger transmembrane" evidence="10">
    <location>
        <begin position="281"/>
        <end position="652"/>
    </location>
</feature>
<evidence type="ECO:0000256" key="7">
    <source>
        <dbReference type="ARBA" id="ARBA00023136"/>
    </source>
</evidence>
<dbReference type="PANTHER" id="PTHR31102">
    <property type="match status" value="1"/>
</dbReference>
<comment type="subcellular location">
    <subcellularLocation>
        <location evidence="1">Cell membrane</location>
        <topology evidence="1">Multi-pass membrane protein</topology>
    </subcellularLocation>
</comment>
<evidence type="ECO:0000256" key="4">
    <source>
        <dbReference type="ARBA" id="ARBA00022692"/>
    </source>
</evidence>
<evidence type="ECO:0000256" key="9">
    <source>
        <dbReference type="SAM" id="Phobius"/>
    </source>
</evidence>
<proteinExistence type="inferred from homology"/>
<dbReference type="Pfam" id="PF00999">
    <property type="entry name" value="Na_H_Exchanger"/>
    <property type="match status" value="1"/>
</dbReference>
<evidence type="ECO:0000313" key="11">
    <source>
        <dbReference type="Proteomes" id="UP000001819"/>
    </source>
</evidence>
<dbReference type="Proteomes" id="UP000001819">
    <property type="component" value="Chromosome 4"/>
</dbReference>
<keyword evidence="3" id="KW-1003">Cell membrane</keyword>
<feature type="transmembrane region" description="Helical" evidence="9">
    <location>
        <begin position="447"/>
        <end position="469"/>
    </location>
</feature>
<dbReference type="PANTHER" id="PTHR31102:SF1">
    <property type="entry name" value="CATION_H+ EXCHANGER DOMAIN-CONTAINING PROTEIN"/>
    <property type="match status" value="1"/>
</dbReference>
<evidence type="ECO:0000256" key="8">
    <source>
        <dbReference type="SAM" id="MobiDB-lite"/>
    </source>
</evidence>
<evidence type="ECO:0000256" key="6">
    <source>
        <dbReference type="ARBA" id="ARBA00023053"/>
    </source>
</evidence>
<feature type="transmembrane region" description="Helical" evidence="9">
    <location>
        <begin position="379"/>
        <end position="402"/>
    </location>
</feature>
<keyword evidence="11" id="KW-1185">Reference proteome</keyword>
<feature type="transmembrane region" description="Helical" evidence="9">
    <location>
        <begin position="604"/>
        <end position="622"/>
    </location>
</feature>
<feature type="transmembrane region" description="Helical" evidence="9">
    <location>
        <begin position="414"/>
        <end position="441"/>
    </location>
</feature>
<protein>
    <submittedName>
        <fullName evidence="12">Sodium/hydrogen exchanger 9B2 isoform X1</fullName>
    </submittedName>
</protein>
<evidence type="ECO:0000256" key="2">
    <source>
        <dbReference type="ARBA" id="ARBA00007367"/>
    </source>
</evidence>
<evidence type="ECO:0000259" key="10">
    <source>
        <dbReference type="Pfam" id="PF00999"/>
    </source>
</evidence>
<dbReference type="InterPro" id="IPR051843">
    <property type="entry name" value="CPA1_transporter"/>
</dbReference>
<evidence type="ECO:0000256" key="3">
    <source>
        <dbReference type="ARBA" id="ARBA00022475"/>
    </source>
</evidence>
<comment type="similarity">
    <text evidence="2">Belongs to the monovalent cation:proton antiporter 1 (CPA1) transporter (TC 2.A.36) family.</text>
</comment>
<feature type="transmembrane region" description="Helical" evidence="9">
    <location>
        <begin position="642"/>
        <end position="664"/>
    </location>
</feature>
<accession>A0A6I8UHW8</accession>
<gene>
    <name evidence="12" type="primary">Nha1</name>
</gene>
<evidence type="ECO:0000256" key="5">
    <source>
        <dbReference type="ARBA" id="ARBA00022989"/>
    </source>
</evidence>
<keyword evidence="6" id="KW-0915">Sodium</keyword>
<dbReference type="RefSeq" id="XP_001355766.4">
    <property type="nucleotide sequence ID" value="XM_001355730.4"/>
</dbReference>
<dbReference type="GO" id="GO:0015297">
    <property type="term" value="F:antiporter activity"/>
    <property type="evidence" value="ECO:0007669"/>
    <property type="project" value="InterPro"/>
</dbReference>
<feature type="compositionally biased region" description="Polar residues" evidence="8">
    <location>
        <begin position="1"/>
        <end position="10"/>
    </location>
</feature>
<dbReference type="InterPro" id="IPR038770">
    <property type="entry name" value="Na+/solute_symporter_sf"/>
</dbReference>
<feature type="transmembrane region" description="Helical" evidence="9">
    <location>
        <begin position="506"/>
        <end position="526"/>
    </location>
</feature>
<dbReference type="InParanoid" id="A0A6I8UHW8"/>
<feature type="transmembrane region" description="Helical" evidence="9">
    <location>
        <begin position="573"/>
        <end position="592"/>
    </location>
</feature>
<name>A0A6I8UHW8_DROPS</name>
<keyword evidence="7 9" id="KW-0472">Membrane</keyword>
<dbReference type="FunCoup" id="A0A6I8UHW8">
    <property type="interactions" value="1"/>
</dbReference>
<dbReference type="GO" id="GO:0005886">
    <property type="term" value="C:plasma membrane"/>
    <property type="evidence" value="ECO:0007669"/>
    <property type="project" value="UniProtKB-SubCell"/>
</dbReference>
<feature type="transmembrane region" description="Helical" evidence="9">
    <location>
        <begin position="481"/>
        <end position="500"/>
    </location>
</feature>
<keyword evidence="5 9" id="KW-1133">Transmembrane helix</keyword>
<sequence>MFTIHKTMTATGEPGTRDDSSGAPASLITTPTTIIAPSPIPVLSDVPMPNGNGNGSGAGTGTGAGNNFKSSIVIDSQPKRRVSIISDPPMIAGGGGGGGIGGAAGPGAGYDNPAFEQNPRRKISQTSTHSHTDIGPARRKSILKDTATTTHDNESDRVSTHSYENYRQNALDVLNAKYNGHQMAHSSAGGSNGGANFVEESWMYTFCLKCRGEEPSSSWEPPFWQKIFPYPLCPTFRTFSRLVSIILIGVLIWITAFVIIGDSAAPGGQLFSLVVLTVAANFGGYLISLTTLPRLIGMLLVGILFQNVGWVNIDGDFSVVTAHLRKFALTIILTRAGLEMEPEAFKKVYKTILKLGIIPWCVEAVIVAVMSHFLLDLPWIWSFLLGSIIAAVSPAVVVPCLFRLRTKGYGVAKGIPTLVVAVAGVDDALSVAIFGIISTVMFSDKGLAYQIAQAPVCILGGLGFGVLWGSLARIFPEKGDAYVVPLRTLLLFTGGLMAIYGSEELGFEGAGPLAVVFSAFVSNLFWCKDGWDVEDNPVSTAFEIFWMIFEPILFGITGSTIKIRELDSHTVSIGAACIFTGAILRIFTTAGIAFGDRLNLKEKFFVGLSWMAKATVQAALGPVALKHLDENSTEEERNYASIVQTICVFSIVLTAPLGAILISVTGTKLLTKTKQPQDLSGWRRSHRPSIRDISIIDEEEEREDPEIPEDKETHDNTLNNAHIPSISYTYNT</sequence>
<evidence type="ECO:0000256" key="1">
    <source>
        <dbReference type="ARBA" id="ARBA00004651"/>
    </source>
</evidence>
<feature type="region of interest" description="Disordered" evidence="8">
    <location>
        <begin position="698"/>
        <end position="724"/>
    </location>
</feature>